<proteinExistence type="predicted"/>
<evidence type="ECO:0000313" key="1">
    <source>
        <dbReference type="EMBL" id="ESE83764.1"/>
    </source>
</evidence>
<accession>V1HLT5</accession>
<dbReference type="STRING" id="1173950.SEI61121_13944"/>
<organism evidence="1 2">
    <name type="scientific">Salmonella enterica subsp. indica serovar 6,14,25:z10:1,(2),7 str. 1121</name>
    <dbReference type="NCBI Taxonomy" id="1173950"/>
    <lineage>
        <taxon>Bacteria</taxon>
        <taxon>Pseudomonadati</taxon>
        <taxon>Pseudomonadota</taxon>
        <taxon>Gammaproteobacteria</taxon>
        <taxon>Enterobacterales</taxon>
        <taxon>Enterobacteriaceae</taxon>
        <taxon>Salmonella</taxon>
    </lineage>
</organism>
<name>V1HLT5_SALER</name>
<gene>
    <name evidence="1" type="ORF">SEI61121_13944</name>
</gene>
<reference evidence="1 2" key="1">
    <citation type="journal article" date="2013" name="Genome Biol. Evol.">
        <title>Phylogenetic diversity of the enteric pathogen Salmonella enterica subsp. enterica inferred from genome-wide reference-free SNP characters.</title>
        <authorList>
            <person name="Timme R.E."/>
            <person name="Pettengill J.B."/>
            <person name="Allard M.W."/>
            <person name="Strain E."/>
            <person name="Barrangou R."/>
            <person name="Wehnes C."/>
            <person name="Van Kessel J.S."/>
            <person name="Karns J.S."/>
            <person name="Musser S.M."/>
            <person name="Brown E.W."/>
        </authorList>
    </citation>
    <scope>NUCLEOTIDE SEQUENCE [LARGE SCALE GENOMIC DNA]</scope>
    <source>
        <strain evidence="1 2">1121</strain>
    </source>
</reference>
<comment type="caution">
    <text evidence="1">The sequence shown here is derived from an EMBL/GenBank/DDBJ whole genome shotgun (WGS) entry which is preliminary data.</text>
</comment>
<protein>
    <submittedName>
        <fullName evidence="1">Uncharacterized protein</fullName>
    </submittedName>
</protein>
<dbReference type="AlphaFoldDB" id="V1HLT5"/>
<dbReference type="Proteomes" id="UP000017304">
    <property type="component" value="Unassembled WGS sequence"/>
</dbReference>
<dbReference type="EMBL" id="AOXI01000031">
    <property type="protein sequence ID" value="ESE83764.1"/>
    <property type="molecule type" value="Genomic_DNA"/>
</dbReference>
<sequence length="31" mass="3530">MDKTYPLQIVILDVAAGNERNVNASILCRRR</sequence>
<evidence type="ECO:0000313" key="2">
    <source>
        <dbReference type="Proteomes" id="UP000017304"/>
    </source>
</evidence>